<name>A0A1I1VR91_9BACT</name>
<evidence type="ECO:0000313" key="1">
    <source>
        <dbReference type="EMBL" id="SFD85567.1"/>
    </source>
</evidence>
<protein>
    <submittedName>
        <fullName evidence="1">Uncharacterized protein</fullName>
    </submittedName>
</protein>
<dbReference type="STRING" id="385682.SAMN05444380_10330"/>
<dbReference type="InParanoid" id="A0A1I1VR91"/>
<dbReference type="Proteomes" id="UP000181976">
    <property type="component" value="Unassembled WGS sequence"/>
</dbReference>
<organism evidence="1 2">
    <name type="scientific">Thermophagus xiamenensis</name>
    <dbReference type="NCBI Taxonomy" id="385682"/>
    <lineage>
        <taxon>Bacteria</taxon>
        <taxon>Pseudomonadati</taxon>
        <taxon>Bacteroidota</taxon>
        <taxon>Bacteroidia</taxon>
        <taxon>Marinilabiliales</taxon>
        <taxon>Marinilabiliaceae</taxon>
        <taxon>Thermophagus</taxon>
    </lineage>
</organism>
<dbReference type="EMBL" id="FONA01000003">
    <property type="protein sequence ID" value="SFD85567.1"/>
    <property type="molecule type" value="Genomic_DNA"/>
</dbReference>
<gene>
    <name evidence="1" type="ORF">SAMN05444380_10330</name>
</gene>
<dbReference type="AlphaFoldDB" id="A0A1I1VR91"/>
<reference evidence="1 2" key="1">
    <citation type="submission" date="2016-10" db="EMBL/GenBank/DDBJ databases">
        <authorList>
            <person name="de Groot N.N."/>
        </authorList>
    </citation>
    <scope>NUCLEOTIDE SEQUENCE [LARGE SCALE GENOMIC DNA]</scope>
    <source>
        <strain evidence="1 2">DSM 19012</strain>
    </source>
</reference>
<keyword evidence="2" id="KW-1185">Reference proteome</keyword>
<proteinExistence type="predicted"/>
<evidence type="ECO:0000313" key="2">
    <source>
        <dbReference type="Proteomes" id="UP000181976"/>
    </source>
</evidence>
<accession>A0A1I1VR91</accession>
<sequence>MNFFIQKTQEEAEAFEIFLNQFQYFKNSVRFNQTCVFGDEVERCQFVIAPISEIHRCCVGSDLKATANSVFNCFINPDCWGVMLFMLRSPGFMLRFPGFMLRSPGFMLRFPGFMLRFPGFMLRFPGFMLRSPTFMLRPPTFMIRLKRFMIKSKTFMQI</sequence>